<dbReference type="SUPFAM" id="SSF48264">
    <property type="entry name" value="Cytochrome P450"/>
    <property type="match status" value="1"/>
</dbReference>
<dbReference type="Pfam" id="PF00067">
    <property type="entry name" value="p450"/>
    <property type="match status" value="1"/>
</dbReference>
<gene>
    <name evidence="7" type="ORF">BDV37DRAFT_278362</name>
</gene>
<dbReference type="PRINTS" id="PR00385">
    <property type="entry name" value="P450"/>
</dbReference>
<dbReference type="GO" id="GO:0016712">
    <property type="term" value="F:oxidoreductase activity, acting on paired donors, with incorporation or reduction of molecular oxygen, reduced flavin or flavoprotein as one donor, and incorporation of one atom of oxygen"/>
    <property type="evidence" value="ECO:0007669"/>
    <property type="project" value="InterPro"/>
</dbReference>
<dbReference type="InterPro" id="IPR001128">
    <property type="entry name" value="Cyt_P450"/>
</dbReference>
<dbReference type="GO" id="GO:0005506">
    <property type="term" value="F:iron ion binding"/>
    <property type="evidence" value="ECO:0007669"/>
    <property type="project" value="InterPro"/>
</dbReference>
<dbReference type="Proteomes" id="UP000325579">
    <property type="component" value="Unassembled WGS sequence"/>
</dbReference>
<dbReference type="PANTHER" id="PTHR24287">
    <property type="entry name" value="P450, PUTATIVE (EUROFUNG)-RELATED"/>
    <property type="match status" value="1"/>
</dbReference>
<dbReference type="PRINTS" id="PR01239">
    <property type="entry name" value="EP450IICYP52"/>
</dbReference>
<evidence type="ECO:0000256" key="5">
    <source>
        <dbReference type="ARBA" id="ARBA00023004"/>
    </source>
</evidence>
<comment type="cofactor">
    <cofactor evidence="1">
        <name>heme</name>
        <dbReference type="ChEBI" id="CHEBI:30413"/>
    </cofactor>
</comment>
<evidence type="ECO:0000256" key="6">
    <source>
        <dbReference type="ARBA" id="ARBA00023033"/>
    </source>
</evidence>
<keyword evidence="3" id="KW-0479">Metal-binding</keyword>
<dbReference type="InterPro" id="IPR036396">
    <property type="entry name" value="Cyt_P450_sf"/>
</dbReference>
<evidence type="ECO:0000256" key="1">
    <source>
        <dbReference type="ARBA" id="ARBA00001971"/>
    </source>
</evidence>
<evidence type="ECO:0000313" key="7">
    <source>
        <dbReference type="EMBL" id="KAE8408843.1"/>
    </source>
</evidence>
<dbReference type="GO" id="GO:0020037">
    <property type="term" value="F:heme binding"/>
    <property type="evidence" value="ECO:0007669"/>
    <property type="project" value="InterPro"/>
</dbReference>
<protein>
    <submittedName>
        <fullName evidence="7">Cytochrome P450</fullName>
    </submittedName>
</protein>
<reference evidence="7 8" key="1">
    <citation type="submission" date="2019-04" db="EMBL/GenBank/DDBJ databases">
        <authorList>
            <consortium name="DOE Joint Genome Institute"/>
            <person name="Mondo S."/>
            <person name="Kjaerbolling I."/>
            <person name="Vesth T."/>
            <person name="Frisvad J.C."/>
            <person name="Nybo J.L."/>
            <person name="Theobald S."/>
            <person name="Kildgaard S."/>
            <person name="Isbrandt T."/>
            <person name="Kuo A."/>
            <person name="Sato A."/>
            <person name="Lyhne E.K."/>
            <person name="Kogle M.E."/>
            <person name="Wiebenga A."/>
            <person name="Kun R.S."/>
            <person name="Lubbers R.J."/>
            <person name="Makela M.R."/>
            <person name="Barry K."/>
            <person name="Chovatia M."/>
            <person name="Clum A."/>
            <person name="Daum C."/>
            <person name="Haridas S."/>
            <person name="He G."/>
            <person name="LaButti K."/>
            <person name="Lipzen A."/>
            <person name="Riley R."/>
            <person name="Salamov A."/>
            <person name="Simmons B.A."/>
            <person name="Magnuson J.K."/>
            <person name="Henrissat B."/>
            <person name="Mortensen U.H."/>
            <person name="Larsen T.O."/>
            <person name="Devries R.P."/>
            <person name="Grigoriev I.V."/>
            <person name="Machida M."/>
            <person name="Baker S.E."/>
            <person name="Andersen M.R."/>
            <person name="Cantor M.N."/>
            <person name="Hua S.X."/>
        </authorList>
    </citation>
    <scope>NUCLEOTIDE SEQUENCE [LARGE SCALE GENOMIC DNA]</scope>
    <source>
        <strain evidence="7 8">CBS 119388</strain>
    </source>
</reference>
<dbReference type="AlphaFoldDB" id="A0A5N7DS30"/>
<name>A0A5N7DS30_9EURO</name>
<comment type="similarity">
    <text evidence="2">Belongs to the cytochrome P450 family.</text>
</comment>
<dbReference type="InterPro" id="IPR047146">
    <property type="entry name" value="Cyt_P450_E_CYP52_fungi"/>
</dbReference>
<keyword evidence="6" id="KW-0503">Monooxygenase</keyword>
<evidence type="ECO:0000256" key="3">
    <source>
        <dbReference type="ARBA" id="ARBA00022723"/>
    </source>
</evidence>
<dbReference type="CDD" id="cd11063">
    <property type="entry name" value="CYP52"/>
    <property type="match status" value="1"/>
</dbReference>
<keyword evidence="4" id="KW-0560">Oxidoreductase</keyword>
<organism evidence="7 8">
    <name type="scientific">Aspergillus pseudonomiae</name>
    <dbReference type="NCBI Taxonomy" id="1506151"/>
    <lineage>
        <taxon>Eukaryota</taxon>
        <taxon>Fungi</taxon>
        <taxon>Dikarya</taxon>
        <taxon>Ascomycota</taxon>
        <taxon>Pezizomycotina</taxon>
        <taxon>Eurotiomycetes</taxon>
        <taxon>Eurotiomycetidae</taxon>
        <taxon>Eurotiales</taxon>
        <taxon>Aspergillaceae</taxon>
        <taxon>Aspergillus</taxon>
        <taxon>Aspergillus subgen. Circumdati</taxon>
    </lineage>
</organism>
<dbReference type="PANTHER" id="PTHR24287:SF18">
    <property type="entry name" value="CYTOCHROME P450 MONOOXYGENASE APDE-RELATED"/>
    <property type="match status" value="1"/>
</dbReference>
<keyword evidence="5" id="KW-0408">Iron</keyword>
<dbReference type="Gene3D" id="1.10.630.10">
    <property type="entry name" value="Cytochrome P450"/>
    <property type="match status" value="1"/>
</dbReference>
<keyword evidence="8" id="KW-1185">Reference proteome</keyword>
<dbReference type="RefSeq" id="XP_031946162.1">
    <property type="nucleotide sequence ID" value="XM_032086031.1"/>
</dbReference>
<sequence length="459" mass="52414">MDFPTVIKFLIGLTAGRALHCFLVSLYREFQADTVLARQHACEPPPELPTRWPLGLDRIKQLWTSNAEGHLLAFLCSVAEEYEPGNSLSQYLLLGPRAFHILRPENVEAILSTHSEDYGLGARREVFAPLLGNGIFTQEGPAWRHSRDLLGRQFSRIKSRSMEHLHEHVDNLIARVPLNAVVDLQPLFFDLTLDITTSLLFGKSVYSLKADINQDSDNKLFTESFNIAQEGLAKRFRLAPFHWLYNPPKFRRACADVHRFVEHYIDGLKLDLPDALNDEACSFIKQLAQESISKTDLRDQLLNVLWAGRDTTACCLSWMLRLLIRHEHVMYRLRDEVSSIMGQSQYPSRDQMGRIPYLNCVIRETLRLYPSVPLNNREAKQTTILPTGGGENGHSPILVRKGELVAFSQYVNSRKRNIYGPDADVFRPERWETGELGQIGWAYFPFNGGPRQCLIETLL</sequence>
<accession>A0A5N7DS30</accession>
<dbReference type="InterPro" id="IPR002974">
    <property type="entry name" value="Cyt_P450_E_CYP52_ascomycetes"/>
</dbReference>
<evidence type="ECO:0000256" key="2">
    <source>
        <dbReference type="ARBA" id="ARBA00010617"/>
    </source>
</evidence>
<dbReference type="EMBL" id="ML736741">
    <property type="protein sequence ID" value="KAE8408843.1"/>
    <property type="molecule type" value="Genomic_DNA"/>
</dbReference>
<dbReference type="GeneID" id="43670722"/>
<evidence type="ECO:0000313" key="8">
    <source>
        <dbReference type="Proteomes" id="UP000325579"/>
    </source>
</evidence>
<proteinExistence type="inferred from homology"/>
<evidence type="ECO:0000256" key="4">
    <source>
        <dbReference type="ARBA" id="ARBA00023002"/>
    </source>
</evidence>
<dbReference type="OrthoDB" id="1470350at2759"/>